<feature type="transmembrane region" description="Helical" evidence="1">
    <location>
        <begin position="130"/>
        <end position="149"/>
    </location>
</feature>
<keyword evidence="1" id="KW-1133">Transmembrane helix</keyword>
<evidence type="ECO:0000313" key="2">
    <source>
        <dbReference type="EMBL" id="MDM7854941.1"/>
    </source>
</evidence>
<dbReference type="EMBL" id="JAUCGQ010000001">
    <property type="protein sequence ID" value="MDM7854941.1"/>
    <property type="molecule type" value="Genomic_DNA"/>
</dbReference>
<feature type="transmembrane region" description="Helical" evidence="1">
    <location>
        <begin position="99"/>
        <end position="123"/>
    </location>
</feature>
<name>A0ABT7SFP0_9CELL</name>
<gene>
    <name evidence="2" type="ORF">QRT04_08360</name>
</gene>
<sequence length="193" mass="21389">MADEVAELSAGLRRVWWLPVLRGAILVILGALMLAHPINTVHALAWVWGVFTVIDGLVSLVHWWINRKVDGSMWWLATGLAEIVIGVVVMAWPEATVSVVFYLITIWILVLGILGIIGSVTLYRVRDISWYWVLTFGLVSFLFGLLLLLNKQTSLTVIIVILGLFAFVAGVVLIISGFATRSLAQQIQPAQRE</sequence>
<protein>
    <submittedName>
        <fullName evidence="2">DUF308 domain-containing protein</fullName>
    </submittedName>
</protein>
<dbReference type="PANTHER" id="PTHR34989">
    <property type="entry name" value="PROTEIN HDED"/>
    <property type="match status" value="1"/>
</dbReference>
<keyword evidence="3" id="KW-1185">Reference proteome</keyword>
<evidence type="ECO:0000313" key="3">
    <source>
        <dbReference type="Proteomes" id="UP001529338"/>
    </source>
</evidence>
<dbReference type="Proteomes" id="UP001529338">
    <property type="component" value="Unassembled WGS sequence"/>
</dbReference>
<evidence type="ECO:0000256" key="1">
    <source>
        <dbReference type="SAM" id="Phobius"/>
    </source>
</evidence>
<keyword evidence="1" id="KW-0472">Membrane</keyword>
<dbReference type="InterPro" id="IPR005325">
    <property type="entry name" value="DUF308_memb"/>
</dbReference>
<feature type="transmembrane region" description="Helical" evidence="1">
    <location>
        <begin position="155"/>
        <end position="179"/>
    </location>
</feature>
<keyword evidence="1" id="KW-0812">Transmembrane</keyword>
<dbReference type="RefSeq" id="WP_289454759.1">
    <property type="nucleotide sequence ID" value="NZ_JAUCGQ010000001.1"/>
</dbReference>
<reference evidence="2 3" key="1">
    <citation type="submission" date="2023-06" db="EMBL/GenBank/DDBJ databases">
        <title>Cellulomonas sp. MW4 Whole genome sequence.</title>
        <authorList>
            <person name="Park S."/>
        </authorList>
    </citation>
    <scope>NUCLEOTIDE SEQUENCE [LARGE SCALE GENOMIC DNA]</scope>
    <source>
        <strain evidence="2 3">MW4</strain>
    </source>
</reference>
<accession>A0ABT7SFP0</accession>
<dbReference type="InterPro" id="IPR052712">
    <property type="entry name" value="Acid_resist_chaperone_HdeD"/>
</dbReference>
<dbReference type="Pfam" id="PF03729">
    <property type="entry name" value="DUF308"/>
    <property type="match status" value="1"/>
</dbReference>
<feature type="transmembrane region" description="Helical" evidence="1">
    <location>
        <begin position="20"/>
        <end position="38"/>
    </location>
</feature>
<organism evidence="2 3">
    <name type="scientific">Cellulomonas alba</name>
    <dbReference type="NCBI Taxonomy" id="3053467"/>
    <lineage>
        <taxon>Bacteria</taxon>
        <taxon>Bacillati</taxon>
        <taxon>Actinomycetota</taxon>
        <taxon>Actinomycetes</taxon>
        <taxon>Micrococcales</taxon>
        <taxon>Cellulomonadaceae</taxon>
        <taxon>Cellulomonas</taxon>
    </lineage>
</organism>
<feature type="transmembrane region" description="Helical" evidence="1">
    <location>
        <begin position="72"/>
        <end position="93"/>
    </location>
</feature>
<dbReference type="PANTHER" id="PTHR34989:SF1">
    <property type="entry name" value="PROTEIN HDED"/>
    <property type="match status" value="1"/>
</dbReference>
<proteinExistence type="predicted"/>
<feature type="transmembrane region" description="Helical" evidence="1">
    <location>
        <begin position="44"/>
        <end position="65"/>
    </location>
</feature>
<comment type="caution">
    <text evidence="2">The sequence shown here is derived from an EMBL/GenBank/DDBJ whole genome shotgun (WGS) entry which is preliminary data.</text>
</comment>